<keyword evidence="1" id="KW-0217">Developmental protein</keyword>
<dbReference type="STRING" id="7574.A0A2R2MMC6"/>
<evidence type="ECO:0000313" key="7">
    <source>
        <dbReference type="RefSeq" id="XP_023931207.1"/>
    </source>
</evidence>
<dbReference type="InterPro" id="IPR051226">
    <property type="entry name" value="PP1_Regulatory_Subunit"/>
</dbReference>
<sequence>MPHLFAGLTPLHTAVLDGNFAAVRLLIRHGADINKQDEDTWTALHAACSEGHVDIARYLLKRGADPLIRTDEGERPLDLVDASDFAMIKVMLEATNKAKKDKGIDDDDDDDDDENDGENDQCCADDGENADGGYEDEDEDESDEEEDYDEETDKSRFLAYRSRHSVPKEPQDDDG</sequence>
<dbReference type="PROSITE" id="PS50297">
    <property type="entry name" value="ANK_REP_REGION"/>
    <property type="match status" value="2"/>
</dbReference>
<evidence type="ECO:0000313" key="6">
    <source>
        <dbReference type="Proteomes" id="UP000085678"/>
    </source>
</evidence>
<evidence type="ECO:0000256" key="3">
    <source>
        <dbReference type="ARBA" id="ARBA00038386"/>
    </source>
</evidence>
<dbReference type="GO" id="GO:0004857">
    <property type="term" value="F:enzyme inhibitor activity"/>
    <property type="evidence" value="ECO:0007669"/>
    <property type="project" value="TreeGrafter"/>
</dbReference>
<protein>
    <submittedName>
        <fullName evidence="7">Protein phosphatase 1 regulatory subunit 27-like</fullName>
    </submittedName>
</protein>
<comment type="similarity">
    <text evidence="3">Belongs to the NRARP family.</text>
</comment>
<proteinExistence type="inferred from homology"/>
<dbReference type="InterPro" id="IPR036770">
    <property type="entry name" value="Ankyrin_rpt-contain_sf"/>
</dbReference>
<evidence type="ECO:0000256" key="1">
    <source>
        <dbReference type="ARBA" id="ARBA00022473"/>
    </source>
</evidence>
<dbReference type="RefSeq" id="XP_023931207.1">
    <property type="nucleotide sequence ID" value="XM_024075439.1"/>
</dbReference>
<dbReference type="PROSITE" id="PS50088">
    <property type="entry name" value="ANK_REPEAT"/>
    <property type="match status" value="2"/>
</dbReference>
<evidence type="ECO:0000256" key="4">
    <source>
        <dbReference type="PROSITE-ProRule" id="PRU00023"/>
    </source>
</evidence>
<feature type="compositionally biased region" description="Acidic residues" evidence="5">
    <location>
        <begin position="104"/>
        <end position="152"/>
    </location>
</feature>
<reference evidence="7" key="1">
    <citation type="submission" date="2025-08" db="UniProtKB">
        <authorList>
            <consortium name="RefSeq"/>
        </authorList>
    </citation>
    <scope>IDENTIFICATION</scope>
    <source>
        <tissue evidence="7">Gonads</tissue>
    </source>
</reference>
<dbReference type="KEGG" id="lak:112041794"/>
<dbReference type="PANTHER" id="PTHR24179:SF21">
    <property type="entry name" value="MYOSIN BINDING SUBUNIT, ISOFORM O"/>
    <property type="match status" value="1"/>
</dbReference>
<keyword evidence="6" id="KW-1185">Reference proteome</keyword>
<dbReference type="SMART" id="SM00248">
    <property type="entry name" value="ANK"/>
    <property type="match status" value="2"/>
</dbReference>
<dbReference type="GeneID" id="112041794"/>
<dbReference type="AlphaFoldDB" id="A0A2R2MMC6"/>
<dbReference type="OrthoDB" id="19014at2759"/>
<feature type="repeat" description="ANK" evidence="4">
    <location>
        <begin position="6"/>
        <end position="38"/>
    </location>
</feature>
<dbReference type="Gene3D" id="1.25.40.20">
    <property type="entry name" value="Ankyrin repeat-containing domain"/>
    <property type="match status" value="1"/>
</dbReference>
<gene>
    <name evidence="7" type="primary">LOC112041794</name>
</gene>
<dbReference type="InParanoid" id="A0A2R2MMC6"/>
<accession>A0A2R2MMC6</accession>
<dbReference type="PANTHER" id="PTHR24179">
    <property type="entry name" value="PROTEIN PHOSPHATASE 1 REGULATORY SUBUNIT 12"/>
    <property type="match status" value="1"/>
</dbReference>
<organism evidence="6 7">
    <name type="scientific">Lingula anatina</name>
    <name type="common">Brachiopod</name>
    <name type="synonym">Lingula unguis</name>
    <dbReference type="NCBI Taxonomy" id="7574"/>
    <lineage>
        <taxon>Eukaryota</taxon>
        <taxon>Metazoa</taxon>
        <taxon>Spiralia</taxon>
        <taxon>Lophotrochozoa</taxon>
        <taxon>Brachiopoda</taxon>
        <taxon>Linguliformea</taxon>
        <taxon>Lingulata</taxon>
        <taxon>Lingulida</taxon>
        <taxon>Linguloidea</taxon>
        <taxon>Lingulidae</taxon>
        <taxon>Lingula</taxon>
    </lineage>
</organism>
<dbReference type="GO" id="GO:0019208">
    <property type="term" value="F:phosphatase regulator activity"/>
    <property type="evidence" value="ECO:0007669"/>
    <property type="project" value="TreeGrafter"/>
</dbReference>
<evidence type="ECO:0000256" key="2">
    <source>
        <dbReference type="ARBA" id="ARBA00022737"/>
    </source>
</evidence>
<dbReference type="SUPFAM" id="SSF48403">
    <property type="entry name" value="Ankyrin repeat"/>
    <property type="match status" value="1"/>
</dbReference>
<name>A0A2R2MMC6_LINAN</name>
<dbReference type="GO" id="GO:0005737">
    <property type="term" value="C:cytoplasm"/>
    <property type="evidence" value="ECO:0007669"/>
    <property type="project" value="TreeGrafter"/>
</dbReference>
<dbReference type="InterPro" id="IPR002110">
    <property type="entry name" value="Ankyrin_rpt"/>
</dbReference>
<dbReference type="Proteomes" id="UP000085678">
    <property type="component" value="Unplaced"/>
</dbReference>
<keyword evidence="2" id="KW-0677">Repeat</keyword>
<dbReference type="Pfam" id="PF12796">
    <property type="entry name" value="Ank_2"/>
    <property type="match status" value="1"/>
</dbReference>
<feature type="region of interest" description="Disordered" evidence="5">
    <location>
        <begin position="97"/>
        <end position="175"/>
    </location>
</feature>
<evidence type="ECO:0000256" key="5">
    <source>
        <dbReference type="SAM" id="MobiDB-lite"/>
    </source>
</evidence>
<keyword evidence="4" id="KW-0040">ANK repeat</keyword>
<feature type="repeat" description="ANK" evidence="4">
    <location>
        <begin position="39"/>
        <end position="71"/>
    </location>
</feature>
<feature type="compositionally biased region" description="Basic and acidic residues" evidence="5">
    <location>
        <begin position="166"/>
        <end position="175"/>
    </location>
</feature>